<feature type="non-terminal residue" evidence="1">
    <location>
        <position position="1"/>
    </location>
</feature>
<reference evidence="1" key="1">
    <citation type="journal article" date="2013" name="BMC Genomics">
        <title>Unscrambling butterfly oogenesis.</title>
        <authorList>
            <person name="Carter J.M."/>
            <person name="Baker S.C."/>
            <person name="Pink R."/>
            <person name="Carter D.R."/>
            <person name="Collins A."/>
            <person name="Tomlin J."/>
            <person name="Gibbs M."/>
            <person name="Breuker C.J."/>
        </authorList>
    </citation>
    <scope>NUCLEOTIDE SEQUENCE</scope>
    <source>
        <tissue evidence="1">Ovary</tissue>
    </source>
</reference>
<name>S4PH94_9NEOP</name>
<organism evidence="1">
    <name type="scientific">Pararge aegeria</name>
    <name type="common">speckled wood butterfly</name>
    <dbReference type="NCBI Taxonomy" id="116150"/>
    <lineage>
        <taxon>Eukaryota</taxon>
        <taxon>Metazoa</taxon>
        <taxon>Ecdysozoa</taxon>
        <taxon>Arthropoda</taxon>
        <taxon>Hexapoda</taxon>
        <taxon>Insecta</taxon>
        <taxon>Pterygota</taxon>
        <taxon>Neoptera</taxon>
        <taxon>Endopterygota</taxon>
        <taxon>Lepidoptera</taxon>
        <taxon>Glossata</taxon>
        <taxon>Ditrysia</taxon>
        <taxon>Papilionoidea</taxon>
        <taxon>Nymphalidae</taxon>
        <taxon>Satyrinae</taxon>
        <taxon>Satyrini</taxon>
        <taxon>Parargina</taxon>
        <taxon>Pararge</taxon>
    </lineage>
</organism>
<dbReference type="AlphaFoldDB" id="S4PH94"/>
<evidence type="ECO:0000313" key="1">
    <source>
        <dbReference type="EMBL" id="JAA92016.1"/>
    </source>
</evidence>
<reference evidence="1" key="2">
    <citation type="submission" date="2013-05" db="EMBL/GenBank/DDBJ databases">
        <authorList>
            <person name="Carter J.-M."/>
            <person name="Baker S.C."/>
            <person name="Pink R."/>
            <person name="Carter D.R.F."/>
            <person name="Collins A."/>
            <person name="Tomlin J."/>
            <person name="Gibbs M."/>
            <person name="Breuker C.J."/>
        </authorList>
    </citation>
    <scope>NUCLEOTIDE SEQUENCE</scope>
    <source>
        <tissue evidence="1">Ovary</tissue>
    </source>
</reference>
<proteinExistence type="predicted"/>
<protein>
    <submittedName>
        <fullName evidence="1">Uncharacterized protein</fullName>
    </submittedName>
</protein>
<dbReference type="EMBL" id="GAIX01000544">
    <property type="protein sequence ID" value="JAA92016.1"/>
    <property type="molecule type" value="Transcribed_RNA"/>
</dbReference>
<sequence>PPICVYLLLGNKGPHCAHSCDFTRGQRWLLHNQRVPQSILQFKCVTHPICKIPKRLPRRGLRNFADLICPTHNEN</sequence>
<accession>S4PH94</accession>